<keyword evidence="2" id="KW-0964">Secreted</keyword>
<dbReference type="Gene3D" id="2.150.10.10">
    <property type="entry name" value="Serralysin-like metalloprotease, C-terminal"/>
    <property type="match status" value="1"/>
</dbReference>
<dbReference type="Gene3D" id="2.60.40.10">
    <property type="entry name" value="Immunoglobulins"/>
    <property type="match status" value="1"/>
</dbReference>
<dbReference type="InterPro" id="IPR018511">
    <property type="entry name" value="Hemolysin-typ_Ca-bd_CS"/>
</dbReference>
<evidence type="ECO:0000259" key="4">
    <source>
        <dbReference type="Pfam" id="PF18887"/>
    </source>
</evidence>
<keyword evidence="3" id="KW-0325">Glycoprotein</keyword>
<dbReference type="GO" id="GO:0016020">
    <property type="term" value="C:membrane"/>
    <property type="evidence" value="ECO:0007669"/>
    <property type="project" value="InterPro"/>
</dbReference>
<dbReference type="PANTHER" id="PTHR11475">
    <property type="entry name" value="OXIDASE/PEROXIDASE"/>
    <property type="match status" value="1"/>
</dbReference>
<evidence type="ECO:0000313" key="5">
    <source>
        <dbReference type="EMBL" id="CAB4701335.1"/>
    </source>
</evidence>
<reference evidence="5" key="1">
    <citation type="submission" date="2020-05" db="EMBL/GenBank/DDBJ databases">
        <authorList>
            <person name="Chiriac C."/>
            <person name="Salcher M."/>
            <person name="Ghai R."/>
            <person name="Kavagutti S V."/>
        </authorList>
    </citation>
    <scope>NUCLEOTIDE SEQUENCE</scope>
</reference>
<dbReference type="SUPFAM" id="SSF49313">
    <property type="entry name" value="Cadherin-like"/>
    <property type="match status" value="1"/>
</dbReference>
<dbReference type="Pfam" id="PF00353">
    <property type="entry name" value="HemolysinCabind"/>
    <property type="match status" value="6"/>
</dbReference>
<dbReference type="GO" id="GO:0005576">
    <property type="term" value="C:extracellular region"/>
    <property type="evidence" value="ECO:0007669"/>
    <property type="project" value="UniProtKB-SubCell"/>
</dbReference>
<dbReference type="Pfam" id="PF03098">
    <property type="entry name" value="An_peroxidase"/>
    <property type="match status" value="2"/>
</dbReference>
<dbReference type="InterPro" id="IPR015919">
    <property type="entry name" value="Cadherin-like_sf"/>
</dbReference>
<evidence type="ECO:0000256" key="2">
    <source>
        <dbReference type="ARBA" id="ARBA00022525"/>
    </source>
</evidence>
<dbReference type="EMBL" id="CAEZYE010000005">
    <property type="protein sequence ID" value="CAB4701335.1"/>
    <property type="molecule type" value="Genomic_DNA"/>
</dbReference>
<dbReference type="InterPro" id="IPR013783">
    <property type="entry name" value="Ig-like_fold"/>
</dbReference>
<protein>
    <submittedName>
        <fullName evidence="5">Unannotated protein</fullName>
    </submittedName>
</protein>
<dbReference type="GO" id="GO:0005509">
    <property type="term" value="F:calcium ion binding"/>
    <property type="evidence" value="ECO:0007669"/>
    <property type="project" value="InterPro"/>
</dbReference>
<dbReference type="InterPro" id="IPR001343">
    <property type="entry name" value="Hemolysn_Ca-bd"/>
</dbReference>
<dbReference type="InterPro" id="IPR011049">
    <property type="entry name" value="Serralysin-like_metalloprot_C"/>
</dbReference>
<comment type="subcellular location">
    <subcellularLocation>
        <location evidence="1">Secreted</location>
    </subcellularLocation>
</comment>
<dbReference type="Gene3D" id="1.10.640.10">
    <property type="entry name" value="Haem peroxidase domain superfamily, animal type"/>
    <property type="match status" value="2"/>
</dbReference>
<dbReference type="PANTHER" id="PTHR11475:SF4">
    <property type="entry name" value="CHORION PEROXIDASE"/>
    <property type="match status" value="1"/>
</dbReference>
<name>A0A6J6PWW9_9ZZZZ</name>
<organism evidence="5">
    <name type="scientific">freshwater metagenome</name>
    <dbReference type="NCBI Taxonomy" id="449393"/>
    <lineage>
        <taxon>unclassified sequences</taxon>
        <taxon>metagenomes</taxon>
        <taxon>ecological metagenomes</taxon>
    </lineage>
</organism>
<dbReference type="GO" id="GO:0006979">
    <property type="term" value="P:response to oxidative stress"/>
    <property type="evidence" value="ECO:0007669"/>
    <property type="project" value="InterPro"/>
</dbReference>
<feature type="domain" description="MBG" evidence="4">
    <location>
        <begin position="1362"/>
        <end position="1429"/>
    </location>
</feature>
<evidence type="ECO:0000256" key="1">
    <source>
        <dbReference type="ARBA" id="ARBA00004613"/>
    </source>
</evidence>
<dbReference type="InterPro" id="IPR037120">
    <property type="entry name" value="Haem_peroxidase_sf_animal"/>
</dbReference>
<dbReference type="PRINTS" id="PR00313">
    <property type="entry name" value="CABNDNGRPT"/>
</dbReference>
<dbReference type="InterPro" id="IPR019791">
    <property type="entry name" value="Haem_peroxidase_animal"/>
</dbReference>
<dbReference type="SUPFAM" id="SSF48113">
    <property type="entry name" value="Heme-dependent peroxidases"/>
    <property type="match status" value="1"/>
</dbReference>
<dbReference type="InterPro" id="IPR010255">
    <property type="entry name" value="Haem_peroxidase_sf"/>
</dbReference>
<gene>
    <name evidence="5" type="ORF">UFOPK2655_00161</name>
</gene>
<proteinExistence type="predicted"/>
<dbReference type="Pfam" id="PF18887">
    <property type="entry name" value="MBG_3"/>
    <property type="match status" value="1"/>
</dbReference>
<dbReference type="SUPFAM" id="SSF51120">
    <property type="entry name" value="beta-Roll"/>
    <property type="match status" value="2"/>
</dbReference>
<evidence type="ECO:0000256" key="3">
    <source>
        <dbReference type="ARBA" id="ARBA00023180"/>
    </source>
</evidence>
<dbReference type="GO" id="GO:0004601">
    <property type="term" value="F:peroxidase activity"/>
    <property type="evidence" value="ECO:0007669"/>
    <property type="project" value="InterPro"/>
</dbReference>
<dbReference type="PROSITE" id="PS00330">
    <property type="entry name" value="HEMOLYSIN_CALCIUM"/>
    <property type="match status" value="1"/>
</dbReference>
<accession>A0A6J6PWW9</accession>
<dbReference type="InterPro" id="IPR043772">
    <property type="entry name" value="MBG_3"/>
</dbReference>
<dbReference type="GO" id="GO:0020037">
    <property type="term" value="F:heme binding"/>
    <property type="evidence" value="ECO:0007669"/>
    <property type="project" value="InterPro"/>
</dbReference>
<sequence>MTAQRGNEIDEFVTDAVRNNLLGLPLDLASLNLTRGRDTMLPTLNQFRKANAAGFPPYTSWATYVNGLRYKASGVNFIAAYGTHPDLKSVTLAPITGASYDAGTANITYTYTGTPTLVVGQIVSISGFVAPDTDYNVANAVIASVPSAGTFTVHDRKTYGTQDTYMSGTNSTIAVPVIAAPVATGSTTGPASLTRETNLVEKRAVASILASVAPATITAATYTFDGGLTKGIYTYTAVNNFVAGEAVTVSSSTAACFNKSGIASDVTSTSFTLKIAEVVSALCTGYTSGGVATVTGAGTSGLSVPSDATDFYNSTGVWAGVETGFNRVDLWVGGLAENPEKQPVAPPLLGPVFDKVFQDQMLKLQNGDRFYYLGRIIGTNIGEEIPAQTFADIVRRNTPSQIAGRTTATFALGAPSFSFFDCSFGQAANAVGGATIFPAKAGCDPMNENQPSAGFLQHVGLDNVIVAADPANASTAAKLAAGAGDDSVLGGSGNDILLGGDGGDIIAGGAGNDILMGQGGDDLIRGNEGNDVINGSGISPAGTIIDGGVGIDFIHKGGFSGAIGSFLGEAENDFIQGSSDNDILLGGGEGSDWIEGLTGLDALAGDLGLNGGGGITLEGGNDILLGQAGNDLLSGEGGDDIFVLGDGVDAAAGGTGFNWVTYLYNLRFDNGGATASTYTDLSGFNPIANNAPLDGLIGISGIAGSSGNDIVYTSQGSDQILSGASGTTGTTVITFAGSYTTLVDGMQVAGIGIAPNAVTVGPSLITTDPVSGLSTTTVDLSVPNIGTVSGSVKFTTWPLRDTSVVTGISALLNPATKTAGWNKPNTVSGTYSELISTPTENTAGNFIQLSISDPSIQIGSTIAIATTPTPFTAVVSDYEGTLLTLTSIAGTAPTPGAVSVVITPAGQWSGGNIILGGDGNDTVYVTGGSNVIDGSSSLNVGLKAVYAVTGGGHTAGDAYLAGADRKCGGSGSNNCFSSMSLISAALDAGTIVPAGISTVHELLSTTTAGAQTLDTVVFPSAKNFYTIVAVTGGWDITGPDGNVNRLVNVDLVGFAGTAVGATAPAAQTAIPTFIQFAATNTAIVNAAYSYQFTANGAVSFTSTGTLPNGITLSASGLLSGAPLTPGTYTFNVIANNGIGGSTPVTITILVYAAGARLLSPALQTINTTVGVPVTSSLMTSNFGANLYTISPPLPIPLVIAPGTGRITGVPATTLTKTRFTISAANGVNTAIAYIDLTVDAAPVAIGGGGGGGGGAPSPLPALQLTPIIVWANPAAITTNDALTSTQLNAVAKNPSTGAIVDGTYKYFPAAGEKLPASADQTLGSTLLVTFTPSDTAAYGSTAGSAKILVKQATKDAAIVIAASSLSEAFDGNPHGVLYSSNAPSSSLSVTYGGYSNTPINAGTYSVQVRSTDPQYPGSASATLVIAKATPTVTWNPPATWNSTDPVTDALLNASSSTMGTFTYSVAAGSTFVAGTRAIKVVFDPKDSTNYNSVTVEKSLVVSAGASTTGALALVLKGKFTATTSLSAKDKAALKKAAPSKAVIITVSAYVAKGASKSADLTASRAKAAKVVTLLKKTAPKATYVIQAMGSTLNAACTAQKNECVLVNIG</sequence>
<dbReference type="Pfam" id="PF05345">
    <property type="entry name" value="He_PIG"/>
    <property type="match status" value="1"/>
</dbReference>